<reference evidence="3" key="1">
    <citation type="submission" date="2018-11" db="EMBL/GenBank/DDBJ databases">
        <authorList>
            <consortium name="Pathogen Informatics"/>
        </authorList>
    </citation>
    <scope>NUCLEOTIDE SEQUENCE</scope>
</reference>
<dbReference type="GO" id="GO:0032878">
    <property type="term" value="P:regulation of establishment or maintenance of cell polarity"/>
    <property type="evidence" value="ECO:0007669"/>
    <property type="project" value="TreeGrafter"/>
</dbReference>
<name>A0A448XNP5_9PLAT</name>
<protein>
    <recommendedName>
        <fullName evidence="2">Lethal giant larvae homologue 2 domain-containing protein</fullName>
    </recommendedName>
</protein>
<dbReference type="GO" id="GO:0030864">
    <property type="term" value="C:cortical actin cytoskeleton"/>
    <property type="evidence" value="ECO:0007669"/>
    <property type="project" value="TreeGrafter"/>
</dbReference>
<proteinExistence type="predicted"/>
<feature type="domain" description="Lethal giant larvae homologue 2" evidence="2">
    <location>
        <begin position="2"/>
        <end position="64"/>
    </location>
</feature>
<dbReference type="EMBL" id="CAAALY010268104">
    <property type="protein sequence ID" value="VEL41149.1"/>
    <property type="molecule type" value="Genomic_DNA"/>
</dbReference>
<dbReference type="GO" id="GO:0005096">
    <property type="term" value="F:GTPase activator activity"/>
    <property type="evidence" value="ECO:0007669"/>
    <property type="project" value="TreeGrafter"/>
</dbReference>
<organism evidence="3 4">
    <name type="scientific">Protopolystoma xenopodis</name>
    <dbReference type="NCBI Taxonomy" id="117903"/>
    <lineage>
        <taxon>Eukaryota</taxon>
        <taxon>Metazoa</taxon>
        <taxon>Spiralia</taxon>
        <taxon>Lophotrochozoa</taxon>
        <taxon>Platyhelminthes</taxon>
        <taxon>Monogenea</taxon>
        <taxon>Polyopisthocotylea</taxon>
        <taxon>Polystomatidea</taxon>
        <taxon>Polystomatidae</taxon>
        <taxon>Protopolystoma</taxon>
    </lineage>
</organism>
<evidence type="ECO:0000313" key="3">
    <source>
        <dbReference type="EMBL" id="VEL41149.1"/>
    </source>
</evidence>
<accession>A0A448XNP5</accession>
<dbReference type="GO" id="GO:0051294">
    <property type="term" value="P:establishment of spindle orientation"/>
    <property type="evidence" value="ECO:0007669"/>
    <property type="project" value="TreeGrafter"/>
</dbReference>
<dbReference type="GO" id="GO:0045159">
    <property type="term" value="F:myosin II binding"/>
    <property type="evidence" value="ECO:0007669"/>
    <property type="project" value="TreeGrafter"/>
</dbReference>
<dbReference type="AlphaFoldDB" id="A0A448XNP5"/>
<dbReference type="Pfam" id="PF08366">
    <property type="entry name" value="LLGL"/>
    <property type="match status" value="1"/>
</dbReference>
<dbReference type="GO" id="GO:0006893">
    <property type="term" value="P:Golgi to plasma membrane transport"/>
    <property type="evidence" value="ECO:0007669"/>
    <property type="project" value="TreeGrafter"/>
</dbReference>
<dbReference type="PANTHER" id="PTHR10241:SF29">
    <property type="entry name" value="LETHAL(2) GIANT LARVAE PROTEIN"/>
    <property type="match status" value="1"/>
</dbReference>
<evidence type="ECO:0000313" key="4">
    <source>
        <dbReference type="Proteomes" id="UP000784294"/>
    </source>
</evidence>
<dbReference type="GO" id="GO:0030866">
    <property type="term" value="P:cortical actin cytoskeleton organization"/>
    <property type="evidence" value="ECO:0007669"/>
    <property type="project" value="TreeGrafter"/>
</dbReference>
<dbReference type="PANTHER" id="PTHR10241">
    <property type="entry name" value="LETHAL 2 GIANT LARVAE PROTEIN"/>
    <property type="match status" value="1"/>
</dbReference>
<gene>
    <name evidence="3" type="ORF">PXEA_LOCUS34589</name>
</gene>
<feature type="region of interest" description="Disordered" evidence="1">
    <location>
        <begin position="122"/>
        <end position="165"/>
    </location>
</feature>
<evidence type="ECO:0000259" key="2">
    <source>
        <dbReference type="Pfam" id="PF08366"/>
    </source>
</evidence>
<dbReference type="OrthoDB" id="19944at2759"/>
<dbReference type="GO" id="GO:0008593">
    <property type="term" value="P:regulation of Notch signaling pathway"/>
    <property type="evidence" value="ECO:0007669"/>
    <property type="project" value="TreeGrafter"/>
</dbReference>
<dbReference type="GO" id="GO:0005886">
    <property type="term" value="C:plasma membrane"/>
    <property type="evidence" value="ECO:0007669"/>
    <property type="project" value="TreeGrafter"/>
</dbReference>
<sequence>MPCCGIDKSLVSPDVRGEILTVFSGGLPRASFSDTHAVSVIRGAVNQHICFELGSPIVDFLLIPAPGFAACKENSGLEAAINHDGGMSDNLVANPFESNSPHHNPAFSDKPVSGEFRKELLNEPNTTSRENSSSSPSKSSGPKRFSSFASHRRHPNSAISKSTAVRHFSFRHKAPPSRLESAGQNLPVQQQNEPVETDMNRLVHISRPSSPLPASALLILSRRELVAIDLTQAEWPVLLSPYLTCIDCSEITAIAHIDKIQFVIFFSWISI</sequence>
<feature type="region of interest" description="Disordered" evidence="1">
    <location>
        <begin position="92"/>
        <end position="111"/>
    </location>
</feature>
<dbReference type="GO" id="GO:0019905">
    <property type="term" value="F:syntaxin binding"/>
    <property type="evidence" value="ECO:0007669"/>
    <property type="project" value="TreeGrafter"/>
</dbReference>
<evidence type="ECO:0000256" key="1">
    <source>
        <dbReference type="SAM" id="MobiDB-lite"/>
    </source>
</evidence>
<feature type="compositionally biased region" description="Low complexity" evidence="1">
    <location>
        <begin position="123"/>
        <end position="148"/>
    </location>
</feature>
<comment type="caution">
    <text evidence="3">The sequence shown here is derived from an EMBL/GenBank/DDBJ whole genome shotgun (WGS) entry which is preliminary data.</text>
</comment>
<keyword evidence="4" id="KW-1185">Reference proteome</keyword>
<dbReference type="Proteomes" id="UP000784294">
    <property type="component" value="Unassembled WGS sequence"/>
</dbReference>
<dbReference type="InterPro" id="IPR013577">
    <property type="entry name" value="LLGL2"/>
</dbReference>